<feature type="region of interest" description="Disordered" evidence="1">
    <location>
        <begin position="311"/>
        <end position="349"/>
    </location>
</feature>
<dbReference type="Proteomes" id="UP000019374">
    <property type="component" value="Unassembled WGS sequence"/>
</dbReference>
<accession>T5A397</accession>
<protein>
    <recommendedName>
        <fullName evidence="4">BTB domain-containing protein</fullName>
    </recommendedName>
</protein>
<gene>
    <name evidence="2" type="ORF">OCS_04355</name>
</gene>
<organism evidence="2 3">
    <name type="scientific">Ophiocordyceps sinensis (strain Co18 / CGMCC 3.14243)</name>
    <name type="common">Yarsagumba caterpillar fungus</name>
    <name type="synonym">Hirsutella sinensis</name>
    <dbReference type="NCBI Taxonomy" id="911162"/>
    <lineage>
        <taxon>Eukaryota</taxon>
        <taxon>Fungi</taxon>
        <taxon>Dikarya</taxon>
        <taxon>Ascomycota</taxon>
        <taxon>Pezizomycotina</taxon>
        <taxon>Sordariomycetes</taxon>
        <taxon>Hypocreomycetidae</taxon>
        <taxon>Hypocreales</taxon>
        <taxon>Ophiocordycipitaceae</taxon>
        <taxon>Ophiocordyceps</taxon>
    </lineage>
</organism>
<feature type="compositionally biased region" description="Polar residues" evidence="1">
    <location>
        <begin position="1"/>
        <end position="12"/>
    </location>
</feature>
<feature type="region of interest" description="Disordered" evidence="1">
    <location>
        <begin position="1"/>
        <end position="20"/>
    </location>
</feature>
<evidence type="ECO:0000313" key="3">
    <source>
        <dbReference type="Proteomes" id="UP000019374"/>
    </source>
</evidence>
<dbReference type="Gene3D" id="3.30.710.10">
    <property type="entry name" value="Potassium Channel Kv1.1, Chain A"/>
    <property type="match status" value="1"/>
</dbReference>
<evidence type="ECO:0008006" key="4">
    <source>
        <dbReference type="Google" id="ProtNLM"/>
    </source>
</evidence>
<dbReference type="AlphaFoldDB" id="T5A397"/>
<evidence type="ECO:0000313" key="2">
    <source>
        <dbReference type="EMBL" id="EQK99929.1"/>
    </source>
</evidence>
<evidence type="ECO:0000256" key="1">
    <source>
        <dbReference type="SAM" id="MobiDB-lite"/>
    </source>
</evidence>
<sequence length="358" mass="39967">MGDQGDSYTASIDGSRHDEDEITSRGDLTLVIGKEKVRLRVHSAVMRDGSPVFDEWLGCTPGWGPMILKENPRELSLEDDDPEAIRLLCSILHCTITASPPAPTSILRLAEAALRYDAVSKVCLTVRVWYNKLASSQEEVDELWPLLLAADILHLDDFFADVSLQLLLKHSGSFQNLTRRGELGNAATCLALEEARSDVRVLIMDTISWSNEEARARICPVKFHRQSINVFLDEFSDTMRSLPGNGYVTTNIEIDKILMETPGLCLVCFRQHKTAIGLCIHRVSENEELGEEDNGWGNLQGEELWGIQGEELDENESGWDSAQGKELDEEDDGWGSAHGEEELDEEESGWDCVGLYGW</sequence>
<name>T5A397_OPHSC</name>
<dbReference type="EMBL" id="KE653058">
    <property type="protein sequence ID" value="EQK99929.1"/>
    <property type="molecule type" value="Genomic_DNA"/>
</dbReference>
<reference evidence="2 3" key="1">
    <citation type="journal article" date="2013" name="Chin. Sci. Bull.">
        <title>Genome survey uncovers the secrets of sex and lifestyle in caterpillar fungus.</title>
        <authorList>
            <person name="Hu X."/>
            <person name="Zhang Y."/>
            <person name="Xiao G."/>
            <person name="Zheng P."/>
            <person name="Xia Y."/>
            <person name="Zhang X."/>
            <person name="St Leger R.J."/>
            <person name="Liu X."/>
            <person name="Wang C."/>
        </authorList>
    </citation>
    <scope>NUCLEOTIDE SEQUENCE [LARGE SCALE GENOMIC DNA]</scope>
    <source>
        <strain evidence="3">Co18 / CGMCC 3.14243</strain>
        <tissue evidence="2">Fruit-body</tissue>
    </source>
</reference>
<proteinExistence type="predicted"/>
<dbReference type="InterPro" id="IPR011333">
    <property type="entry name" value="SKP1/BTB/POZ_sf"/>
</dbReference>
<dbReference type="HOGENOM" id="CLU_774107_0_0_1"/>